<dbReference type="GO" id="GO:0006825">
    <property type="term" value="P:copper ion transport"/>
    <property type="evidence" value="ECO:0007669"/>
    <property type="project" value="InterPro"/>
</dbReference>
<dbReference type="GO" id="GO:0042597">
    <property type="term" value="C:periplasmic space"/>
    <property type="evidence" value="ECO:0007669"/>
    <property type="project" value="InterPro"/>
</dbReference>
<proteinExistence type="predicted"/>
<keyword evidence="5" id="KW-0472">Membrane</keyword>
<dbReference type="Proteomes" id="UP000003448">
    <property type="component" value="Unassembled WGS sequence"/>
</dbReference>
<dbReference type="AlphaFoldDB" id="I0KZR7"/>
<comment type="caution">
    <text evidence="7">The sequence shown here is derived from an EMBL/GenBank/DDBJ whole genome shotgun (WGS) entry which is preliminary data.</text>
</comment>
<dbReference type="InterPro" id="IPR032694">
    <property type="entry name" value="CopC/D"/>
</dbReference>
<dbReference type="GO" id="GO:0046688">
    <property type="term" value="P:response to copper ion"/>
    <property type="evidence" value="ECO:0007669"/>
    <property type="project" value="InterPro"/>
</dbReference>
<dbReference type="Pfam" id="PF04234">
    <property type="entry name" value="CopC"/>
    <property type="match status" value="1"/>
</dbReference>
<organism evidence="7 8">
    <name type="scientific">Micromonospora lupini str. Lupac 08</name>
    <dbReference type="NCBI Taxonomy" id="1150864"/>
    <lineage>
        <taxon>Bacteria</taxon>
        <taxon>Bacillati</taxon>
        <taxon>Actinomycetota</taxon>
        <taxon>Actinomycetes</taxon>
        <taxon>Micromonosporales</taxon>
        <taxon>Micromonosporaceae</taxon>
        <taxon>Micromonospora</taxon>
    </lineage>
</organism>
<dbReference type="eggNOG" id="COG2372">
    <property type="taxonomic scope" value="Bacteria"/>
</dbReference>
<evidence type="ECO:0000256" key="4">
    <source>
        <dbReference type="ARBA" id="ARBA00023008"/>
    </source>
</evidence>
<dbReference type="InterPro" id="IPR014755">
    <property type="entry name" value="Cu-Rt/internalin_Ig-like"/>
</dbReference>
<dbReference type="EMBL" id="CAIE01000017">
    <property type="protein sequence ID" value="CCH17064.1"/>
    <property type="molecule type" value="Genomic_DNA"/>
</dbReference>
<keyword evidence="3" id="KW-0732">Signal</keyword>
<accession>I0KZR7</accession>
<dbReference type="PANTHER" id="PTHR34820">
    <property type="entry name" value="INNER MEMBRANE PROTEIN YEBZ"/>
    <property type="match status" value="1"/>
</dbReference>
<dbReference type="Gene3D" id="2.60.40.1220">
    <property type="match status" value="1"/>
</dbReference>
<sequence length="177" mass="18102">MSRRTRLLIAAVLVLLPLGWLVAVTVRAPAVRLMGSSPADAQSLTTAPGEARLNLSAAADPALSHLSVVDSAGRRVDSGAVTAGPGDILRVPVRIDANGTYTVVYHVIGVAGGQTSGVIRFAVGTQASGAANVGAGHEHEHGVDGLSAVLLLVNLVTVVVLAILLVRRPAPRRVPPR</sequence>
<dbReference type="STRING" id="1150864.MILUP08_41983"/>
<dbReference type="InterPro" id="IPR007348">
    <property type="entry name" value="CopC_dom"/>
</dbReference>
<keyword evidence="4" id="KW-0186">Copper</keyword>
<dbReference type="PANTHER" id="PTHR34820:SF4">
    <property type="entry name" value="INNER MEMBRANE PROTEIN YEBZ"/>
    <property type="match status" value="1"/>
</dbReference>
<evidence type="ECO:0000313" key="7">
    <source>
        <dbReference type="EMBL" id="CCH17064.1"/>
    </source>
</evidence>
<dbReference type="InterPro" id="IPR014756">
    <property type="entry name" value="Ig_E-set"/>
</dbReference>
<dbReference type="GO" id="GO:0005507">
    <property type="term" value="F:copper ion binding"/>
    <property type="evidence" value="ECO:0007669"/>
    <property type="project" value="InterPro"/>
</dbReference>
<feature type="transmembrane region" description="Helical" evidence="5">
    <location>
        <begin position="146"/>
        <end position="166"/>
    </location>
</feature>
<dbReference type="GO" id="GO:0030313">
    <property type="term" value="C:cell envelope"/>
    <property type="evidence" value="ECO:0007669"/>
    <property type="project" value="UniProtKB-SubCell"/>
</dbReference>
<comment type="subcellular location">
    <subcellularLocation>
        <location evidence="1">Cell envelope</location>
    </subcellularLocation>
</comment>
<dbReference type="GO" id="GO:0005886">
    <property type="term" value="C:plasma membrane"/>
    <property type="evidence" value="ECO:0007669"/>
    <property type="project" value="TreeGrafter"/>
</dbReference>
<protein>
    <submittedName>
        <fullName evidence="7">Copper resistance protein CopC</fullName>
    </submittedName>
</protein>
<keyword evidence="5" id="KW-0812">Transmembrane</keyword>
<gene>
    <name evidence="7" type="primary">copC</name>
    <name evidence="7" type="ORF">MILUP08_41983</name>
</gene>
<evidence type="ECO:0000256" key="2">
    <source>
        <dbReference type="ARBA" id="ARBA00022723"/>
    </source>
</evidence>
<dbReference type="RefSeq" id="WP_007457458.1">
    <property type="nucleotide sequence ID" value="NZ_HF570108.1"/>
</dbReference>
<keyword evidence="8" id="KW-1185">Reference proteome</keyword>
<evidence type="ECO:0000256" key="3">
    <source>
        <dbReference type="ARBA" id="ARBA00022729"/>
    </source>
</evidence>
<evidence type="ECO:0000256" key="5">
    <source>
        <dbReference type="SAM" id="Phobius"/>
    </source>
</evidence>
<feature type="domain" description="CopC" evidence="6">
    <location>
        <begin position="32"/>
        <end position="123"/>
    </location>
</feature>
<keyword evidence="2" id="KW-0479">Metal-binding</keyword>
<evidence type="ECO:0000259" key="6">
    <source>
        <dbReference type="Pfam" id="PF04234"/>
    </source>
</evidence>
<evidence type="ECO:0000256" key="1">
    <source>
        <dbReference type="ARBA" id="ARBA00004196"/>
    </source>
</evidence>
<name>I0KZR7_9ACTN</name>
<evidence type="ECO:0000313" key="8">
    <source>
        <dbReference type="Proteomes" id="UP000003448"/>
    </source>
</evidence>
<dbReference type="SUPFAM" id="SSF81296">
    <property type="entry name" value="E set domains"/>
    <property type="match status" value="1"/>
</dbReference>
<keyword evidence="5" id="KW-1133">Transmembrane helix</keyword>
<reference evidence="8" key="1">
    <citation type="journal article" date="2012" name="J. Bacteriol.">
        <title>Genome Sequence of Micromonospora lupini Lupac 08, Isolated from Root Nodules of Lupinus angustifolius.</title>
        <authorList>
            <person name="Alonso-Vega P."/>
            <person name="Normand P."/>
            <person name="Bacigalupe R."/>
            <person name="Pujic P."/>
            <person name="Lajus A."/>
            <person name="Vallenet D."/>
            <person name="Carro L."/>
            <person name="Coll P."/>
            <person name="Trujillo M.E."/>
        </authorList>
    </citation>
    <scope>NUCLEOTIDE SEQUENCE [LARGE SCALE GENOMIC DNA]</scope>
    <source>
        <strain evidence="8">Lupac 08</strain>
    </source>
</reference>